<organism evidence="1 2">
    <name type="scientific">Candidatus Andersenbacteria bacterium RIFCSPHIGHO2_12_FULL_45_11b</name>
    <dbReference type="NCBI Taxonomy" id="1797282"/>
    <lineage>
        <taxon>Bacteria</taxon>
        <taxon>Candidatus Anderseniibacteriota</taxon>
    </lineage>
</organism>
<comment type="caution">
    <text evidence="1">The sequence shown here is derived from an EMBL/GenBank/DDBJ whole genome shotgun (WGS) entry which is preliminary data.</text>
</comment>
<reference evidence="1 2" key="1">
    <citation type="journal article" date="2016" name="Nat. Commun.">
        <title>Thousands of microbial genomes shed light on interconnected biogeochemical processes in an aquifer system.</title>
        <authorList>
            <person name="Anantharaman K."/>
            <person name="Brown C.T."/>
            <person name="Hug L.A."/>
            <person name="Sharon I."/>
            <person name="Castelle C.J."/>
            <person name="Probst A.J."/>
            <person name="Thomas B.C."/>
            <person name="Singh A."/>
            <person name="Wilkins M.J."/>
            <person name="Karaoz U."/>
            <person name="Brodie E.L."/>
            <person name="Williams K.H."/>
            <person name="Hubbard S.S."/>
            <person name="Banfield J.F."/>
        </authorList>
    </citation>
    <scope>NUCLEOTIDE SEQUENCE [LARGE SCALE GENOMIC DNA]</scope>
</reference>
<evidence type="ECO:0000313" key="1">
    <source>
        <dbReference type="EMBL" id="OGY36313.1"/>
    </source>
</evidence>
<dbReference type="AlphaFoldDB" id="A0A1G1X8L6"/>
<dbReference type="SUPFAM" id="SSF57884">
    <property type="entry name" value="Ada DNA repair protein, N-terminal domain (N-Ada 10)"/>
    <property type="match status" value="1"/>
</dbReference>
<dbReference type="Gene3D" id="3.40.10.10">
    <property type="entry name" value="DNA Methylphosphotriester Repair Domain"/>
    <property type="match status" value="1"/>
</dbReference>
<sequence>MMNMKAISTSILGILVFAVGWEAGRVMSPYYAATPVIFEDHQPVAGGGEEQLQALLNSPSPIAQPVAVSNDQGKYVGSKNSTLFHDPSCSSAKSIKAENQVWFASVEAAKAAGYSPSACTTKLLDVK</sequence>
<dbReference type="Proteomes" id="UP000177941">
    <property type="component" value="Unassembled WGS sequence"/>
</dbReference>
<dbReference type="InterPro" id="IPR035451">
    <property type="entry name" value="Ada-like_dom_sf"/>
</dbReference>
<gene>
    <name evidence="1" type="ORF">A3E36_00155</name>
</gene>
<protein>
    <submittedName>
        <fullName evidence="1">Uncharacterized protein</fullName>
    </submittedName>
</protein>
<proteinExistence type="predicted"/>
<dbReference type="EMBL" id="MHHS01000036">
    <property type="protein sequence ID" value="OGY36313.1"/>
    <property type="molecule type" value="Genomic_DNA"/>
</dbReference>
<evidence type="ECO:0000313" key="2">
    <source>
        <dbReference type="Proteomes" id="UP000177941"/>
    </source>
</evidence>
<name>A0A1G1X8L6_9BACT</name>
<accession>A0A1G1X8L6</accession>